<feature type="compositionally biased region" description="Basic and acidic residues" evidence="3">
    <location>
        <begin position="131"/>
        <end position="143"/>
    </location>
</feature>
<protein>
    <submittedName>
        <fullName evidence="5">Molecular chaperone (HSP20 family)</fullName>
    </submittedName>
</protein>
<evidence type="ECO:0000256" key="1">
    <source>
        <dbReference type="PROSITE-ProRule" id="PRU00285"/>
    </source>
</evidence>
<name>A0A897N3N1_9EURY</name>
<dbReference type="InterPro" id="IPR008978">
    <property type="entry name" value="HSP20-like_chaperone"/>
</dbReference>
<dbReference type="InterPro" id="IPR031107">
    <property type="entry name" value="Small_HSP"/>
</dbReference>
<dbReference type="SUPFAM" id="SSF49764">
    <property type="entry name" value="HSP20-like chaperones"/>
    <property type="match status" value="1"/>
</dbReference>
<reference evidence="5" key="1">
    <citation type="submission" date="2020-11" db="EMBL/GenBank/DDBJ databases">
        <title>Carbohydrate-dependent, anaerobic sulfur respiration: A novel catabolism in halophilic archaea.</title>
        <authorList>
            <person name="Sorokin D.Y."/>
            <person name="Messina E."/>
            <person name="Smedile F."/>
            <person name="La Cono V."/>
            <person name="Hallsworth J.E."/>
            <person name="Yakimov M.M."/>
        </authorList>
    </citation>
    <scope>NUCLEOTIDE SEQUENCE</scope>
    <source>
        <strain evidence="5">HSR12-1</strain>
    </source>
</reference>
<accession>A0A897N3N1</accession>
<comment type="similarity">
    <text evidence="1 2">Belongs to the small heat shock protein (HSP20) family.</text>
</comment>
<evidence type="ECO:0000256" key="3">
    <source>
        <dbReference type="SAM" id="MobiDB-lite"/>
    </source>
</evidence>
<sequence>MPSRSDPFDDIERMFDRLSEQFANVDPVEFGGRLSGPAVDLRDEGDELVAVVDLPGYDTEDVNVTLPDERTLRIAAEREREVEAHEEGVYVRSERSHEAVERSIRLPDPVTEDGTSATYENGVLTVTLRKQHPDDEGRSIPVE</sequence>
<dbReference type="RefSeq" id="WP_229113689.1">
    <property type="nucleotide sequence ID" value="NZ_CP064787.1"/>
</dbReference>
<evidence type="ECO:0000259" key="4">
    <source>
        <dbReference type="PROSITE" id="PS01031"/>
    </source>
</evidence>
<dbReference type="GeneID" id="68856460"/>
<dbReference type="Pfam" id="PF00011">
    <property type="entry name" value="HSP20"/>
    <property type="match status" value="1"/>
</dbReference>
<feature type="domain" description="SHSP" evidence="4">
    <location>
        <begin position="29"/>
        <end position="143"/>
    </location>
</feature>
<gene>
    <name evidence="5" type="primary">ibpA4</name>
    <name evidence="5" type="ORF">HSR121_2927</name>
</gene>
<dbReference type="PROSITE" id="PS01031">
    <property type="entry name" value="SHSP"/>
    <property type="match status" value="1"/>
</dbReference>
<evidence type="ECO:0000313" key="6">
    <source>
        <dbReference type="Proteomes" id="UP000663525"/>
    </source>
</evidence>
<dbReference type="EMBL" id="CP064787">
    <property type="protein sequence ID" value="QSG07244.1"/>
    <property type="molecule type" value="Genomic_DNA"/>
</dbReference>
<dbReference type="Gene3D" id="2.60.40.790">
    <property type="match status" value="1"/>
</dbReference>
<organism evidence="5 6">
    <name type="scientific">Halapricum desulfuricans</name>
    <dbReference type="NCBI Taxonomy" id="2841257"/>
    <lineage>
        <taxon>Archaea</taxon>
        <taxon>Methanobacteriati</taxon>
        <taxon>Methanobacteriota</taxon>
        <taxon>Stenosarchaea group</taxon>
        <taxon>Halobacteria</taxon>
        <taxon>Halobacteriales</taxon>
        <taxon>Haloarculaceae</taxon>
        <taxon>Halapricum</taxon>
    </lineage>
</organism>
<evidence type="ECO:0000256" key="2">
    <source>
        <dbReference type="RuleBase" id="RU003616"/>
    </source>
</evidence>
<dbReference type="InterPro" id="IPR002068">
    <property type="entry name" value="A-crystallin/Hsp20_dom"/>
</dbReference>
<dbReference type="CDD" id="cd06464">
    <property type="entry name" value="ACD_sHsps-like"/>
    <property type="match status" value="1"/>
</dbReference>
<feature type="region of interest" description="Disordered" evidence="3">
    <location>
        <begin position="108"/>
        <end position="143"/>
    </location>
</feature>
<evidence type="ECO:0000313" key="5">
    <source>
        <dbReference type="EMBL" id="QSG07244.1"/>
    </source>
</evidence>
<dbReference type="Proteomes" id="UP000663525">
    <property type="component" value="Chromosome"/>
</dbReference>
<proteinExistence type="inferred from homology"/>
<dbReference type="AlphaFoldDB" id="A0A897N3N1"/>
<dbReference type="PANTHER" id="PTHR11527">
    <property type="entry name" value="HEAT-SHOCK PROTEIN 20 FAMILY MEMBER"/>
    <property type="match status" value="1"/>
</dbReference>